<dbReference type="EMBL" id="JACHDR010000001">
    <property type="protein sequence ID" value="MBB5512069.1"/>
    <property type="molecule type" value="Genomic_DNA"/>
</dbReference>
<dbReference type="InterPro" id="IPR036249">
    <property type="entry name" value="Thioredoxin-like_sf"/>
</dbReference>
<dbReference type="RefSeq" id="WP_071893476.1">
    <property type="nucleotide sequence ID" value="NZ_BAAARH010000003.1"/>
</dbReference>
<name>A0A1L2ZLC4_9MICC</name>
<reference evidence="1 3" key="1">
    <citation type="submission" date="2016-11" db="EMBL/GenBank/DDBJ databases">
        <title>Genome sequencing of Zhihengliuella aestuarii B18 antagonistic to Plasmodiophora brassicae.</title>
        <authorList>
            <person name="Luo Y."/>
        </authorList>
    </citation>
    <scope>NUCLEOTIDE SEQUENCE [LARGE SCALE GENOMIC DNA]</scope>
    <source>
        <strain evidence="1 3">B18</strain>
    </source>
</reference>
<dbReference type="Gene3D" id="3.40.30.10">
    <property type="entry name" value="Glutaredoxin"/>
    <property type="match status" value="1"/>
</dbReference>
<dbReference type="GO" id="GO:0016853">
    <property type="term" value="F:isomerase activity"/>
    <property type="evidence" value="ECO:0007669"/>
    <property type="project" value="UniProtKB-KW"/>
</dbReference>
<organism evidence="1 3">
    <name type="scientific">Neomicrococcus aestuarii</name>
    <dbReference type="NCBI Taxonomy" id="556325"/>
    <lineage>
        <taxon>Bacteria</taxon>
        <taxon>Bacillati</taxon>
        <taxon>Actinomycetota</taxon>
        <taxon>Actinomycetes</taxon>
        <taxon>Micrococcales</taxon>
        <taxon>Micrococcaceae</taxon>
        <taxon>Neomicrococcus</taxon>
    </lineage>
</organism>
<dbReference type="KEGG" id="nae:BHE16_02045"/>
<dbReference type="Proteomes" id="UP000580797">
    <property type="component" value="Unassembled WGS sequence"/>
</dbReference>
<dbReference type="InterPro" id="IPR053977">
    <property type="entry name" value="Rv2466c-like"/>
</dbReference>
<evidence type="ECO:0000313" key="1">
    <source>
        <dbReference type="EMBL" id="APF39999.1"/>
    </source>
</evidence>
<keyword evidence="3" id="KW-1185">Reference proteome</keyword>
<dbReference type="Proteomes" id="UP000183530">
    <property type="component" value="Chromosome"/>
</dbReference>
<dbReference type="AlphaFoldDB" id="A0A1L2ZLC4"/>
<dbReference type="STRING" id="556325.BHE16_02045"/>
<dbReference type="EMBL" id="CP018135">
    <property type="protein sequence ID" value="APF39999.1"/>
    <property type="molecule type" value="Genomic_DNA"/>
</dbReference>
<evidence type="ECO:0000313" key="2">
    <source>
        <dbReference type="EMBL" id="MBB5512069.1"/>
    </source>
</evidence>
<dbReference type="Pfam" id="PF22234">
    <property type="entry name" value="Rv2466c-like"/>
    <property type="match status" value="1"/>
</dbReference>
<evidence type="ECO:0000313" key="3">
    <source>
        <dbReference type="Proteomes" id="UP000183530"/>
    </source>
</evidence>
<dbReference type="SUPFAM" id="SSF52833">
    <property type="entry name" value="Thioredoxin-like"/>
    <property type="match status" value="1"/>
</dbReference>
<protein>
    <submittedName>
        <fullName evidence="2">2-hydroxychromene-2-carboxylate isomerase</fullName>
    </submittedName>
    <submittedName>
        <fullName evidence="1">Disulfide bond formation protein DsbA</fullName>
    </submittedName>
</protein>
<keyword evidence="2" id="KW-0413">Isomerase</keyword>
<gene>
    <name evidence="1" type="ORF">BHE16_02045</name>
    <name evidence="2" type="ORF">HD598_000756</name>
</gene>
<evidence type="ECO:0000313" key="4">
    <source>
        <dbReference type="Proteomes" id="UP000580797"/>
    </source>
</evidence>
<proteinExistence type="predicted"/>
<reference evidence="2 4" key="2">
    <citation type="submission" date="2020-08" db="EMBL/GenBank/DDBJ databases">
        <title>Sequencing the genomes of 1000 actinobacteria strains.</title>
        <authorList>
            <person name="Klenk H.-P."/>
        </authorList>
    </citation>
    <scope>NUCLEOTIDE SEQUENCE [LARGE SCALE GENOMIC DNA]</scope>
    <source>
        <strain evidence="2 4">DSM 105783</strain>
    </source>
</reference>
<sequence>MSETVSAEQSVVDFWFDPTCPYAWATSRWMLEVEKVRNVKTNWHVMSLAVLNEGRDELPEDYKNHLKTAWGPVRVIIKAAQEHGDEVIGKLYTAMGTLIHQDKVEDRDEVVRRALEIVGLPAELANVAHTDEVDEALRASHADGISRVGQDVGTPVVAFNGTAFFGPVITRVPKGEDAGEFFDAAVKLASFPHFFEIKRSRTESPVTEL</sequence>
<accession>A0A1L2ZLC4</accession>
<dbReference type="OrthoDB" id="4125991at2"/>